<reference evidence="2 3" key="1">
    <citation type="submission" date="2014-09" db="EMBL/GenBank/DDBJ databases">
        <title>Vibrio maritimus JCM 19235. (C45) whole genome shotgun sequence.</title>
        <authorList>
            <person name="Sawabe T."/>
            <person name="Meirelles P."/>
            <person name="Nakanishi M."/>
            <person name="Sayaka M."/>
            <person name="Hattori M."/>
            <person name="Ohkuma M."/>
        </authorList>
    </citation>
    <scope>NUCLEOTIDE SEQUENCE [LARGE SCALE GENOMIC DNA]</scope>
    <source>
        <strain evidence="3">JCM19235</strain>
    </source>
</reference>
<evidence type="ECO:0000313" key="2">
    <source>
        <dbReference type="EMBL" id="GAL16789.1"/>
    </source>
</evidence>
<dbReference type="PANTHER" id="PTHR36509">
    <property type="entry name" value="BLL3101 PROTEIN"/>
    <property type="match status" value="1"/>
</dbReference>
<dbReference type="Pfam" id="PF06742">
    <property type="entry name" value="DUF1214"/>
    <property type="match status" value="1"/>
</dbReference>
<organism evidence="2 3">
    <name type="scientific">Vibrio maritimus</name>
    <dbReference type="NCBI Taxonomy" id="990268"/>
    <lineage>
        <taxon>Bacteria</taxon>
        <taxon>Pseudomonadati</taxon>
        <taxon>Pseudomonadota</taxon>
        <taxon>Gammaproteobacteria</taxon>
        <taxon>Vibrionales</taxon>
        <taxon>Vibrionaceae</taxon>
        <taxon>Vibrio</taxon>
    </lineage>
</organism>
<reference evidence="2 3" key="2">
    <citation type="submission" date="2014-09" db="EMBL/GenBank/DDBJ databases">
        <authorList>
            <consortium name="NBRP consortium"/>
            <person name="Sawabe T."/>
            <person name="Meirelles P."/>
            <person name="Nakanishi M."/>
            <person name="Sayaka M."/>
            <person name="Hattori M."/>
            <person name="Ohkuma M."/>
        </authorList>
    </citation>
    <scope>NUCLEOTIDE SEQUENCE [LARGE SCALE GENOMIC DNA]</scope>
    <source>
        <strain evidence="3">JCM19235</strain>
    </source>
</reference>
<protein>
    <submittedName>
        <fullName evidence="2">Putative exported protein</fullName>
    </submittedName>
</protein>
<gene>
    <name evidence="2" type="ORF">JCM19235_5338</name>
</gene>
<dbReference type="SUPFAM" id="SSF160935">
    <property type="entry name" value="VPA0735-like"/>
    <property type="match status" value="1"/>
</dbReference>
<dbReference type="Gene3D" id="2.60.120.600">
    <property type="entry name" value="Domain of unknown function DUF1214, C-terminal domain"/>
    <property type="match status" value="1"/>
</dbReference>
<dbReference type="InterPro" id="IPR010621">
    <property type="entry name" value="DUF1214"/>
</dbReference>
<dbReference type="Proteomes" id="UP000029228">
    <property type="component" value="Unassembled WGS sequence"/>
</dbReference>
<feature type="domain" description="DUF1214" evidence="1">
    <location>
        <begin position="2"/>
        <end position="101"/>
    </location>
</feature>
<dbReference type="InterPro" id="IPR037049">
    <property type="entry name" value="DUF1214_C_sf"/>
</dbReference>
<keyword evidence="3" id="KW-1185">Reference proteome</keyword>
<proteinExistence type="predicted"/>
<comment type="caution">
    <text evidence="2">The sequence shown here is derived from an EMBL/GenBank/DDBJ whole genome shotgun (WGS) entry which is preliminary data.</text>
</comment>
<name>A0A090RRD3_9VIBR</name>
<accession>A0A090RRD3</accession>
<evidence type="ECO:0000259" key="1">
    <source>
        <dbReference type="Pfam" id="PF06742"/>
    </source>
</evidence>
<dbReference type="PANTHER" id="PTHR36509:SF2">
    <property type="entry name" value="BLL3101 PROTEIN"/>
    <property type="match status" value="1"/>
</dbReference>
<evidence type="ECO:0000313" key="3">
    <source>
        <dbReference type="Proteomes" id="UP000029228"/>
    </source>
</evidence>
<sequence length="117" mass="13338">MAAMDAKGQPLSGNNDYVMKFDQEPPVGAFWSVTVYDAKTKMLVENPINRYSINNSMPLKRGDDGSFEIHLSNQALSDNQNWLPIPEGEFYLLTRLYVPSQEVLRMEWTVPGLEKIQ</sequence>
<dbReference type="STRING" id="990268.JCM19235_5338"/>
<dbReference type="AlphaFoldDB" id="A0A090RRD3"/>
<dbReference type="EMBL" id="BBMR01000001">
    <property type="protein sequence ID" value="GAL16789.1"/>
    <property type="molecule type" value="Genomic_DNA"/>
</dbReference>